<dbReference type="SUPFAM" id="SSF54616">
    <property type="entry name" value="DNA-binding domain of Mlu1-box binding protein MBP1"/>
    <property type="match status" value="1"/>
</dbReference>
<feature type="region of interest" description="Disordered" evidence="5">
    <location>
        <begin position="201"/>
        <end position="244"/>
    </location>
</feature>
<dbReference type="SMART" id="SM00248">
    <property type="entry name" value="ANK"/>
    <property type="match status" value="2"/>
</dbReference>
<feature type="repeat" description="ANK" evidence="3">
    <location>
        <begin position="295"/>
        <end position="327"/>
    </location>
</feature>
<keyword evidence="1" id="KW-0677">Repeat</keyword>
<dbReference type="Pfam" id="PF12796">
    <property type="entry name" value="Ank_2"/>
    <property type="match status" value="1"/>
</dbReference>
<evidence type="ECO:0000256" key="1">
    <source>
        <dbReference type="ARBA" id="ARBA00022737"/>
    </source>
</evidence>
<proteinExistence type="predicted"/>
<dbReference type="InterPro" id="IPR036887">
    <property type="entry name" value="HTH_APSES_sf"/>
</dbReference>
<dbReference type="PROSITE" id="PS51299">
    <property type="entry name" value="HTH_APSES"/>
    <property type="match status" value="1"/>
</dbReference>
<feature type="domain" description="HTH APSES-type" evidence="6">
    <location>
        <begin position="20"/>
        <end position="134"/>
    </location>
</feature>
<dbReference type="OrthoDB" id="6718656at2759"/>
<dbReference type="Proteomes" id="UP000789405">
    <property type="component" value="Unassembled WGS sequence"/>
</dbReference>
<feature type="compositionally biased region" description="Basic residues" evidence="5">
    <location>
        <begin position="156"/>
        <end position="165"/>
    </location>
</feature>
<dbReference type="GO" id="GO:0003677">
    <property type="term" value="F:DNA binding"/>
    <property type="evidence" value="ECO:0007669"/>
    <property type="project" value="InterPro"/>
</dbReference>
<dbReference type="Gene3D" id="1.25.40.20">
    <property type="entry name" value="Ankyrin repeat-containing domain"/>
    <property type="match status" value="1"/>
</dbReference>
<dbReference type="InterPro" id="IPR003163">
    <property type="entry name" value="Tscrpt_reg_HTH_APSES-type"/>
</dbReference>
<evidence type="ECO:0000313" key="8">
    <source>
        <dbReference type="Proteomes" id="UP000789405"/>
    </source>
</evidence>
<dbReference type="GO" id="GO:0033309">
    <property type="term" value="C:SBF transcription complex"/>
    <property type="evidence" value="ECO:0007669"/>
    <property type="project" value="TreeGrafter"/>
</dbReference>
<organism evidence="7 8">
    <name type="scientific">Dentiscutata erythropus</name>
    <dbReference type="NCBI Taxonomy" id="1348616"/>
    <lineage>
        <taxon>Eukaryota</taxon>
        <taxon>Fungi</taxon>
        <taxon>Fungi incertae sedis</taxon>
        <taxon>Mucoromycota</taxon>
        <taxon>Glomeromycotina</taxon>
        <taxon>Glomeromycetes</taxon>
        <taxon>Diversisporales</taxon>
        <taxon>Gigasporaceae</taxon>
        <taxon>Dentiscutata</taxon>
    </lineage>
</organism>
<evidence type="ECO:0000313" key="7">
    <source>
        <dbReference type="EMBL" id="CAG8707534.1"/>
    </source>
</evidence>
<dbReference type="EMBL" id="CAJVPY010009333">
    <property type="protein sequence ID" value="CAG8707534.1"/>
    <property type="molecule type" value="Genomic_DNA"/>
</dbReference>
<dbReference type="GO" id="GO:0030907">
    <property type="term" value="C:MBF transcription complex"/>
    <property type="evidence" value="ECO:0007669"/>
    <property type="project" value="TreeGrafter"/>
</dbReference>
<dbReference type="Pfam" id="PF04383">
    <property type="entry name" value="KilA-N"/>
    <property type="match status" value="1"/>
</dbReference>
<comment type="caution">
    <text evidence="7">The sequence shown here is derived from an EMBL/GenBank/DDBJ whole genome shotgun (WGS) entry which is preliminary data.</text>
</comment>
<dbReference type="FunFam" id="3.10.260.10:FF:000001">
    <property type="entry name" value="APSES transcription factor (MbpA)"/>
    <property type="match status" value="1"/>
</dbReference>
<reference evidence="7" key="1">
    <citation type="submission" date="2021-06" db="EMBL/GenBank/DDBJ databases">
        <authorList>
            <person name="Kallberg Y."/>
            <person name="Tangrot J."/>
            <person name="Rosling A."/>
        </authorList>
    </citation>
    <scope>NUCLEOTIDE SEQUENCE</scope>
    <source>
        <strain evidence="7">MA453B</strain>
    </source>
</reference>
<protein>
    <submittedName>
        <fullName evidence="7">23714_t:CDS:1</fullName>
    </submittedName>
</protein>
<feature type="region of interest" description="Disordered" evidence="5">
    <location>
        <begin position="127"/>
        <end position="180"/>
    </location>
</feature>
<feature type="coiled-coil region" evidence="4">
    <location>
        <begin position="529"/>
        <end position="577"/>
    </location>
</feature>
<evidence type="ECO:0000259" key="6">
    <source>
        <dbReference type="PROSITE" id="PS51299"/>
    </source>
</evidence>
<keyword evidence="8" id="KW-1185">Reference proteome</keyword>
<dbReference type="SUPFAM" id="SSF48403">
    <property type="entry name" value="Ankyrin repeat"/>
    <property type="match status" value="1"/>
</dbReference>
<dbReference type="AlphaFoldDB" id="A0A9N9N6U2"/>
<dbReference type="SMART" id="SM01252">
    <property type="entry name" value="KilA-N"/>
    <property type="match status" value="1"/>
</dbReference>
<feature type="compositionally biased region" description="Low complexity" evidence="5">
    <location>
        <begin position="464"/>
        <end position="477"/>
    </location>
</feature>
<evidence type="ECO:0000256" key="5">
    <source>
        <dbReference type="SAM" id="MobiDB-lite"/>
    </source>
</evidence>
<dbReference type="PANTHER" id="PTHR43828">
    <property type="entry name" value="ASPARAGINASE"/>
    <property type="match status" value="1"/>
</dbReference>
<dbReference type="PANTHER" id="PTHR43828:SF15">
    <property type="entry name" value="TRANSCRIPTION FACTOR MBP1"/>
    <property type="match status" value="1"/>
</dbReference>
<dbReference type="InterPro" id="IPR018004">
    <property type="entry name" value="KilA/APSES_HTH"/>
</dbReference>
<keyword evidence="2 3" id="KW-0040">ANK repeat</keyword>
<dbReference type="InterPro" id="IPR051642">
    <property type="entry name" value="SWI6-like"/>
</dbReference>
<feature type="region of interest" description="Disordered" evidence="5">
    <location>
        <begin position="461"/>
        <end position="481"/>
    </location>
</feature>
<dbReference type="Gene3D" id="3.10.260.10">
    <property type="entry name" value="Transcription regulator HTH, APSES-type DNA-binding domain"/>
    <property type="match status" value="1"/>
</dbReference>
<keyword evidence="4" id="KW-0175">Coiled coil</keyword>
<evidence type="ECO:0000256" key="2">
    <source>
        <dbReference type="ARBA" id="ARBA00023043"/>
    </source>
</evidence>
<dbReference type="InterPro" id="IPR002110">
    <property type="entry name" value="Ankyrin_rpt"/>
</dbReference>
<dbReference type="PROSITE" id="PS50297">
    <property type="entry name" value="ANK_REP_REGION"/>
    <property type="match status" value="1"/>
</dbReference>
<evidence type="ECO:0000256" key="3">
    <source>
        <dbReference type="PROSITE-ProRule" id="PRU00023"/>
    </source>
</evidence>
<dbReference type="PROSITE" id="PS50088">
    <property type="entry name" value="ANK_REPEAT"/>
    <property type="match status" value="1"/>
</dbReference>
<dbReference type="InterPro" id="IPR036770">
    <property type="entry name" value="Ankyrin_rpt-contain_sf"/>
</dbReference>
<evidence type="ECO:0000256" key="4">
    <source>
        <dbReference type="SAM" id="Coils"/>
    </source>
</evidence>
<name>A0A9N9N6U2_9GLOM</name>
<gene>
    <name evidence="7" type="ORF">DERYTH_LOCUS13377</name>
</gene>
<dbReference type="GO" id="GO:0001228">
    <property type="term" value="F:DNA-binding transcription activator activity, RNA polymerase II-specific"/>
    <property type="evidence" value="ECO:0007669"/>
    <property type="project" value="UniProtKB-ARBA"/>
</dbReference>
<accession>A0A9N9N6U2</accession>
<sequence length="700" mass="79309">MSTEIDAPVQVTEPDPSSQIYKATYSGVPVWEFRLALYQSVRSVAVMRRKTDSWLNATQILKVAEFDKPHRTRILEREVQKGEHEKVQGGYGKYQGTWVPYQTGVDLAERYHVKELLQPIIEFQPSLESPPLAPKHVTAASNKPRKPREPKEPKPIKPRPPKKLKKPEPQAEVENMSVDTDHETAEIASIGSSNASISPIYSLSASPAPNESSNDLSESDETPTVATIPKQKRKRKQADTGGRASKVAKTVQQYSNAVEYGSLMLTYFTTNSDAIPDFILHPPSDFDANIIIDQQGHTALHWAAAMANYDMASLLVKAGADPDRGNVHGETALMRSVMFQYNYENRCFHDIVQLLIRTIGNLDIHDQTVLHHIAIYATTKGRIGPSRYYMEVILSTLAQHPNEEYRRTIINKQNDTGDTALNISARSANKRLILKLEIQWEKNAEDYILELDHDAKYRAEQSRVQNQPPNNNENHVNSAPSTPIVVPTGASRVEFLLQDANTILRDFKDMYVNQIQIKEKELSVCQAQLASNSEDLEKTNRMIEGLREKARTLPVRKERVNELINLVTDKIESQRNRRLDNLVSEEMTKMGPITDVNPERVKELAQQIEGLKVGRLQMLKTVVEIKKTPDTNLSRYKRDLNIRGNSRPSHYNISKQSRVMPPFQAREPRLQNLIAVSRIFGQPRISRGTNFAYMGNKNKS</sequence>